<keyword evidence="1 3" id="KW-0808">Transferase</keyword>
<dbReference type="PANTHER" id="PTHR44068">
    <property type="entry name" value="ZGC:194242"/>
    <property type="match status" value="1"/>
</dbReference>
<dbReference type="InterPro" id="IPR050447">
    <property type="entry name" value="Erg6_SMT_methyltransf"/>
</dbReference>
<dbReference type="PANTHER" id="PTHR44068:SF11">
    <property type="entry name" value="GERANYL DIPHOSPHATE 2-C-METHYLTRANSFERASE"/>
    <property type="match status" value="1"/>
</dbReference>
<dbReference type="EMBL" id="RQGG01000007">
    <property type="protein sequence ID" value="TGL56118.1"/>
    <property type="molecule type" value="Genomic_DNA"/>
</dbReference>
<keyword evidence="4" id="KW-1185">Reference proteome</keyword>
<dbReference type="RefSeq" id="WP_135617537.1">
    <property type="nucleotide sequence ID" value="NZ_RQGG01000007.1"/>
</dbReference>
<dbReference type="GO" id="GO:0032259">
    <property type="term" value="P:methylation"/>
    <property type="evidence" value="ECO:0007669"/>
    <property type="project" value="UniProtKB-KW"/>
</dbReference>
<evidence type="ECO:0000259" key="2">
    <source>
        <dbReference type="Pfam" id="PF08241"/>
    </source>
</evidence>
<dbReference type="InterPro" id="IPR013216">
    <property type="entry name" value="Methyltransf_11"/>
</dbReference>
<evidence type="ECO:0000313" key="3">
    <source>
        <dbReference type="EMBL" id="TGL56118.1"/>
    </source>
</evidence>
<protein>
    <submittedName>
        <fullName evidence="3">SAM-dependent methyltransferase</fullName>
    </submittedName>
</protein>
<accession>A0A4R9JTM8</accession>
<evidence type="ECO:0000313" key="4">
    <source>
        <dbReference type="Proteomes" id="UP000297609"/>
    </source>
</evidence>
<organism evidence="3 4">
    <name type="scientific">Leptospira kemamanensis</name>
    <dbReference type="NCBI Taxonomy" id="2484942"/>
    <lineage>
        <taxon>Bacteria</taxon>
        <taxon>Pseudomonadati</taxon>
        <taxon>Spirochaetota</taxon>
        <taxon>Spirochaetia</taxon>
        <taxon>Leptospirales</taxon>
        <taxon>Leptospiraceae</taxon>
        <taxon>Leptospira</taxon>
    </lineage>
</organism>
<feature type="domain" description="Methyltransferase type 11" evidence="2">
    <location>
        <begin position="58"/>
        <end position="157"/>
    </location>
</feature>
<dbReference type="Pfam" id="PF08241">
    <property type="entry name" value="Methyltransf_11"/>
    <property type="match status" value="1"/>
</dbReference>
<reference evidence="3" key="1">
    <citation type="journal article" date="2019" name="PLoS Negl. Trop. Dis.">
        <title>Revisiting the worldwide diversity of Leptospira species in the environment.</title>
        <authorList>
            <person name="Vincent A.T."/>
            <person name="Schiettekatte O."/>
            <person name="Bourhy P."/>
            <person name="Veyrier F.J."/>
            <person name="Picardeau M."/>
        </authorList>
    </citation>
    <scope>NUCLEOTIDE SEQUENCE [LARGE SCALE GENOMIC DNA]</scope>
    <source>
        <strain evidence="3">201702454</strain>
    </source>
</reference>
<dbReference type="Proteomes" id="UP000297609">
    <property type="component" value="Unassembled WGS sequence"/>
</dbReference>
<gene>
    <name evidence="3" type="ORF">EHQ59_02415</name>
</gene>
<evidence type="ECO:0000256" key="1">
    <source>
        <dbReference type="ARBA" id="ARBA00022679"/>
    </source>
</evidence>
<name>A0A4R9JTM8_9LEPT</name>
<dbReference type="OrthoDB" id="9769602at2"/>
<dbReference type="Gene3D" id="3.40.50.150">
    <property type="entry name" value="Vaccinia Virus protein VP39"/>
    <property type="match status" value="1"/>
</dbReference>
<dbReference type="CDD" id="cd02440">
    <property type="entry name" value="AdoMet_MTases"/>
    <property type="match status" value="1"/>
</dbReference>
<sequence>MTPFPFSKSPVTDLSQRAPYFVSNFGFWTGVTDYKEAGIQFLTEFANQCGLKQNVSILEVGSGLGGSLLYWKDHYHPSRLSAINLPGEQSNFAKQLFHEHNLEVSPFIEAGWEKINTLTSNVYDYVFSVDAAYHFTPMNEFYKECYRVLKPGGKLVFNLFHLIDTRKKSFNGLLSFFYIPPNEVKKSEETILELESIGFLIEKKLNWTKPVIEGFVQNKSQMKFSLQVFGTVLQTITKILGLSYHYYVVQKPI</sequence>
<dbReference type="AlphaFoldDB" id="A0A4R9JTM8"/>
<keyword evidence="3" id="KW-0489">Methyltransferase</keyword>
<dbReference type="InterPro" id="IPR029063">
    <property type="entry name" value="SAM-dependent_MTases_sf"/>
</dbReference>
<comment type="caution">
    <text evidence="3">The sequence shown here is derived from an EMBL/GenBank/DDBJ whole genome shotgun (WGS) entry which is preliminary data.</text>
</comment>
<dbReference type="SUPFAM" id="SSF53335">
    <property type="entry name" value="S-adenosyl-L-methionine-dependent methyltransferases"/>
    <property type="match status" value="1"/>
</dbReference>
<proteinExistence type="predicted"/>
<dbReference type="GO" id="GO:0008757">
    <property type="term" value="F:S-adenosylmethionine-dependent methyltransferase activity"/>
    <property type="evidence" value="ECO:0007669"/>
    <property type="project" value="InterPro"/>
</dbReference>